<evidence type="ECO:0000256" key="1">
    <source>
        <dbReference type="ARBA" id="ARBA00022723"/>
    </source>
</evidence>
<keyword evidence="2 4" id="KW-0560">Oxidoreductase</keyword>
<keyword evidence="1 4" id="KW-0479">Metal-binding</keyword>
<dbReference type="SUPFAM" id="SSF48264">
    <property type="entry name" value="Cytochrome P450"/>
    <property type="match status" value="1"/>
</dbReference>
<evidence type="ECO:0000256" key="2">
    <source>
        <dbReference type="ARBA" id="ARBA00023002"/>
    </source>
</evidence>
<comment type="similarity">
    <text evidence="4">Belongs to the cytochrome P450 family.</text>
</comment>
<evidence type="ECO:0000256" key="3">
    <source>
        <dbReference type="ARBA" id="ARBA00023004"/>
    </source>
</evidence>
<evidence type="ECO:0008006" key="8">
    <source>
        <dbReference type="Google" id="ProtNLM"/>
    </source>
</evidence>
<comment type="caution">
    <text evidence="6">The sequence shown here is derived from an EMBL/GenBank/DDBJ whole genome shotgun (WGS) entry which is preliminary data.</text>
</comment>
<dbReference type="PANTHER" id="PTHR46300">
    <property type="entry name" value="P450, PUTATIVE (EUROFUNG)-RELATED-RELATED"/>
    <property type="match status" value="1"/>
</dbReference>
<evidence type="ECO:0000313" key="7">
    <source>
        <dbReference type="Proteomes" id="UP001476247"/>
    </source>
</evidence>
<dbReference type="PRINTS" id="PR00385">
    <property type="entry name" value="P450"/>
</dbReference>
<evidence type="ECO:0000313" key="6">
    <source>
        <dbReference type="EMBL" id="GAA5798506.1"/>
    </source>
</evidence>
<protein>
    <recommendedName>
        <fullName evidence="8">Cytochrome P450</fullName>
    </recommendedName>
</protein>
<keyword evidence="4" id="KW-0349">Heme</keyword>
<evidence type="ECO:0000256" key="5">
    <source>
        <dbReference type="SAM" id="Phobius"/>
    </source>
</evidence>
<reference evidence="6 7" key="1">
    <citation type="submission" date="2024-04" db="EMBL/GenBank/DDBJ databases">
        <title>genome sequences of Mucor flavus KT1a and Helicostylum pulchrum KT1b strains isolation_sourced from the surface of a dry-aged beef.</title>
        <authorList>
            <person name="Toyotome T."/>
            <person name="Hosono M."/>
            <person name="Torimaru M."/>
            <person name="Fukuda K."/>
            <person name="Mikami N."/>
        </authorList>
    </citation>
    <scope>NUCLEOTIDE SEQUENCE [LARGE SCALE GENOMIC DNA]</scope>
    <source>
        <strain evidence="6 7">KT1b</strain>
    </source>
</reference>
<keyword evidence="5" id="KW-0812">Transmembrane</keyword>
<dbReference type="InterPro" id="IPR050364">
    <property type="entry name" value="Cytochrome_P450_fung"/>
</dbReference>
<evidence type="ECO:0000256" key="4">
    <source>
        <dbReference type="RuleBase" id="RU000461"/>
    </source>
</evidence>
<dbReference type="PRINTS" id="PR00463">
    <property type="entry name" value="EP450I"/>
</dbReference>
<keyword evidence="5" id="KW-0472">Membrane</keyword>
<feature type="transmembrane region" description="Helical" evidence="5">
    <location>
        <begin position="21"/>
        <end position="41"/>
    </location>
</feature>
<keyword evidence="3 4" id="KW-0408">Iron</keyword>
<keyword evidence="4" id="KW-0503">Monooxygenase</keyword>
<name>A0ABP9XUW5_9FUNG</name>
<dbReference type="Pfam" id="PF00067">
    <property type="entry name" value="p450"/>
    <property type="match status" value="1"/>
</dbReference>
<gene>
    <name evidence="6" type="ORF">HPULCUR_003910</name>
</gene>
<dbReference type="EMBL" id="BAABUJ010000010">
    <property type="protein sequence ID" value="GAA5798506.1"/>
    <property type="molecule type" value="Genomic_DNA"/>
</dbReference>
<dbReference type="PROSITE" id="PS00086">
    <property type="entry name" value="CYTOCHROME_P450"/>
    <property type="match status" value="1"/>
</dbReference>
<organism evidence="6 7">
    <name type="scientific">Helicostylum pulchrum</name>
    <dbReference type="NCBI Taxonomy" id="562976"/>
    <lineage>
        <taxon>Eukaryota</taxon>
        <taxon>Fungi</taxon>
        <taxon>Fungi incertae sedis</taxon>
        <taxon>Mucoromycota</taxon>
        <taxon>Mucoromycotina</taxon>
        <taxon>Mucoromycetes</taxon>
        <taxon>Mucorales</taxon>
        <taxon>Mucorineae</taxon>
        <taxon>Mucoraceae</taxon>
        <taxon>Helicostylum</taxon>
    </lineage>
</organism>
<sequence length="543" mass="61917">MDQVNKLGGYLPVSSLERKDLFPVVSIAAAASIFFASYQFFSSGQNNKQEYKKIPTPGSRYPYVGHMYSLGAVPGSTIRKWHNELGPIFNLKMGIRNWFMVDDPVLAQKIFVTNGAKTSFRAHHVFSVDHYSMGGMGLAFSQPDERWKVSRSAALTVLAPKHIEKYIWTMRQEAKDLVTRFIQSTERKGSVDPSQSLKLFALNVMFKIICGKRFDSTTHPDYKQFQKIVEHNIKNAAWESDTSNFIPIFSVYEYFFGTLADQKNFIKIERDPFFRRIIKDATITEGPNVIKSFVEDEFNLSEDEILVLTCMCSYNFLLLKVLIEYYISTTAADLILAGLDTVSVSLAWNMAVMCHHPDIQKKLAAEIDDFIKVNGHLPDLKEKEKLPYCICVIKESLRFRQTAPLGLAHTTREDIYIDGYMFPKNSSIISSMESMHMRPELYPDPEKFNPERFMGNTKPMQSAANGRLEDRDHYNFGWGRRICPGIAMAEAQLFVALVEIFSRCYVEPTSDGLPDIDNAIHGGLTARPVNYKVKFVQRTDFST</sequence>
<dbReference type="InterPro" id="IPR017972">
    <property type="entry name" value="Cyt_P450_CS"/>
</dbReference>
<proteinExistence type="inferred from homology"/>
<dbReference type="InterPro" id="IPR001128">
    <property type="entry name" value="Cyt_P450"/>
</dbReference>
<dbReference type="PANTHER" id="PTHR46300:SF11">
    <property type="entry name" value="OXIDOREDUCTASE, PUTATIVE-RELATED"/>
    <property type="match status" value="1"/>
</dbReference>
<keyword evidence="5" id="KW-1133">Transmembrane helix</keyword>
<accession>A0ABP9XUW5</accession>
<dbReference type="InterPro" id="IPR002401">
    <property type="entry name" value="Cyt_P450_E_grp-I"/>
</dbReference>
<dbReference type="Gene3D" id="1.10.630.10">
    <property type="entry name" value="Cytochrome P450"/>
    <property type="match status" value="1"/>
</dbReference>
<dbReference type="Proteomes" id="UP001476247">
    <property type="component" value="Unassembled WGS sequence"/>
</dbReference>
<keyword evidence="7" id="KW-1185">Reference proteome</keyword>
<dbReference type="InterPro" id="IPR036396">
    <property type="entry name" value="Cyt_P450_sf"/>
</dbReference>